<reference evidence="1" key="1">
    <citation type="submission" date="2018-02" db="EMBL/GenBank/DDBJ databases">
        <title>Rhizophora mucronata_Transcriptome.</title>
        <authorList>
            <person name="Meera S.P."/>
            <person name="Sreeshan A."/>
            <person name="Augustine A."/>
        </authorList>
    </citation>
    <scope>NUCLEOTIDE SEQUENCE</scope>
    <source>
        <tissue evidence="1">Leaf</tissue>
    </source>
</reference>
<dbReference type="EMBL" id="GGEC01088764">
    <property type="protein sequence ID" value="MBX69248.1"/>
    <property type="molecule type" value="Transcribed_RNA"/>
</dbReference>
<dbReference type="AlphaFoldDB" id="A0A2P2QQL7"/>
<organism evidence="1">
    <name type="scientific">Rhizophora mucronata</name>
    <name type="common">Asiatic mangrove</name>
    <dbReference type="NCBI Taxonomy" id="61149"/>
    <lineage>
        <taxon>Eukaryota</taxon>
        <taxon>Viridiplantae</taxon>
        <taxon>Streptophyta</taxon>
        <taxon>Embryophyta</taxon>
        <taxon>Tracheophyta</taxon>
        <taxon>Spermatophyta</taxon>
        <taxon>Magnoliopsida</taxon>
        <taxon>eudicotyledons</taxon>
        <taxon>Gunneridae</taxon>
        <taxon>Pentapetalae</taxon>
        <taxon>rosids</taxon>
        <taxon>fabids</taxon>
        <taxon>Malpighiales</taxon>
        <taxon>Rhizophoraceae</taxon>
        <taxon>Rhizophora</taxon>
    </lineage>
</organism>
<evidence type="ECO:0000313" key="1">
    <source>
        <dbReference type="EMBL" id="MBX69248.1"/>
    </source>
</evidence>
<proteinExistence type="predicted"/>
<protein>
    <submittedName>
        <fullName evidence="1">RNA polymerase II C-terminal domain phosphatase-like 4</fullName>
    </submittedName>
</protein>
<name>A0A2P2QQL7_RHIMU</name>
<sequence length="65" mass="7170">MAASTELDPSVTPVVSIDAGTDRSRLAMKHNKHSGLRLQIICGKSSLKRIFQSTKQKINDQMSSR</sequence>
<accession>A0A2P2QQL7</accession>